<dbReference type="Proteomes" id="UP000663828">
    <property type="component" value="Unassembled WGS sequence"/>
</dbReference>
<dbReference type="EMBL" id="CAJNOR010010427">
    <property type="protein sequence ID" value="CAF1653730.1"/>
    <property type="molecule type" value="Genomic_DNA"/>
</dbReference>
<evidence type="ECO:0000313" key="2">
    <source>
        <dbReference type="EMBL" id="CAF1154031.1"/>
    </source>
</evidence>
<dbReference type="SUPFAM" id="SSF57414">
    <property type="entry name" value="Hairpin loop containing domain-like"/>
    <property type="match status" value="1"/>
</dbReference>
<evidence type="ECO:0000259" key="1">
    <source>
        <dbReference type="Pfam" id="PF00024"/>
    </source>
</evidence>
<organism evidence="2 5">
    <name type="scientific">Adineta ricciae</name>
    <name type="common">Rotifer</name>
    <dbReference type="NCBI Taxonomy" id="249248"/>
    <lineage>
        <taxon>Eukaryota</taxon>
        <taxon>Metazoa</taxon>
        <taxon>Spiralia</taxon>
        <taxon>Gnathifera</taxon>
        <taxon>Rotifera</taxon>
        <taxon>Eurotatoria</taxon>
        <taxon>Bdelloidea</taxon>
        <taxon>Adinetida</taxon>
        <taxon>Adinetidae</taxon>
        <taxon>Adineta</taxon>
    </lineage>
</organism>
<comment type="caution">
    <text evidence="2">The sequence shown here is derived from an EMBL/GenBank/DDBJ whole genome shotgun (WGS) entry which is preliminary data.</text>
</comment>
<gene>
    <name evidence="2" type="ORF">EDS130_LOCUS22769</name>
    <name evidence="3" type="ORF">XAT740_LOCUS55504</name>
</gene>
<accession>A0A814T394</accession>
<feature type="domain" description="Apple" evidence="1">
    <location>
        <begin position="28"/>
        <end position="75"/>
    </location>
</feature>
<dbReference type="AlphaFoldDB" id="A0A814T394"/>
<dbReference type="Gene3D" id="3.50.4.10">
    <property type="entry name" value="Hepatocyte Growth Factor"/>
    <property type="match status" value="1"/>
</dbReference>
<dbReference type="Pfam" id="PF00024">
    <property type="entry name" value="PAN_1"/>
    <property type="match status" value="1"/>
</dbReference>
<dbReference type="OrthoDB" id="10065439at2759"/>
<dbReference type="EMBL" id="CAJNOJ010000121">
    <property type="protein sequence ID" value="CAF1154031.1"/>
    <property type="molecule type" value="Genomic_DNA"/>
</dbReference>
<keyword evidence="4" id="KW-1185">Reference proteome</keyword>
<reference evidence="2" key="1">
    <citation type="submission" date="2021-02" db="EMBL/GenBank/DDBJ databases">
        <authorList>
            <person name="Nowell W R."/>
        </authorList>
    </citation>
    <scope>NUCLEOTIDE SEQUENCE</scope>
</reference>
<protein>
    <recommendedName>
        <fullName evidence="1">Apple domain-containing protein</fullName>
    </recommendedName>
</protein>
<sequence>MSSYIDFHPDGTDFIPANSAEIRGNHSSVVSAFSCVLLCHQDPQCRTFVFDSSICQLYEGSSDTGLIVTSPSTNRLVGSINYDLVQLANTYNKSCDHCFPDRYLVYRNITCQCPLNSFYNGQGKCLNELYPDSSMICEDDKWCRQTMRIVQMPVISGTLPSKFSYVDESFNASGVEWWRAFDGNIYTYWNRLGSYQVLDYIFITFNDSYLLNSLQLTVYGDGAHDPKIINIYLDENGTCLAQSFWFPQTNNFTTFPLNYFNTSVKPLATKHALLSIERWSVYQAYLFELTFFGGLY</sequence>
<evidence type="ECO:0000313" key="5">
    <source>
        <dbReference type="Proteomes" id="UP000663852"/>
    </source>
</evidence>
<evidence type="ECO:0000313" key="3">
    <source>
        <dbReference type="EMBL" id="CAF1653730.1"/>
    </source>
</evidence>
<dbReference type="InterPro" id="IPR008979">
    <property type="entry name" value="Galactose-bd-like_sf"/>
</dbReference>
<proteinExistence type="predicted"/>
<dbReference type="Proteomes" id="UP000663852">
    <property type="component" value="Unassembled WGS sequence"/>
</dbReference>
<evidence type="ECO:0000313" key="4">
    <source>
        <dbReference type="Proteomes" id="UP000663828"/>
    </source>
</evidence>
<dbReference type="InterPro" id="IPR003609">
    <property type="entry name" value="Pan_app"/>
</dbReference>
<name>A0A814T394_ADIRI</name>
<dbReference type="SUPFAM" id="SSF49785">
    <property type="entry name" value="Galactose-binding domain-like"/>
    <property type="match status" value="1"/>
</dbReference>